<dbReference type="Gene3D" id="2.60.40.1120">
    <property type="entry name" value="Carboxypeptidase-like, regulatory domain"/>
    <property type="match status" value="1"/>
</dbReference>
<evidence type="ECO:0000313" key="2">
    <source>
        <dbReference type="EMBL" id="SUZ63222.1"/>
    </source>
</evidence>
<name>A0A381P8E3_9ZZZZ</name>
<dbReference type="Pfam" id="PF07715">
    <property type="entry name" value="Plug"/>
    <property type="match status" value="1"/>
</dbReference>
<feature type="non-terminal residue" evidence="2">
    <location>
        <position position="256"/>
    </location>
</feature>
<feature type="domain" description="TonB-dependent receptor plug" evidence="1">
    <location>
        <begin position="167"/>
        <end position="251"/>
    </location>
</feature>
<dbReference type="SUPFAM" id="SSF56935">
    <property type="entry name" value="Porins"/>
    <property type="match status" value="1"/>
</dbReference>
<dbReference type="InterPro" id="IPR012910">
    <property type="entry name" value="Plug_dom"/>
</dbReference>
<dbReference type="EMBL" id="UINC01000911">
    <property type="protein sequence ID" value="SUZ63222.1"/>
    <property type="molecule type" value="Genomic_DNA"/>
</dbReference>
<reference evidence="2" key="1">
    <citation type="submission" date="2018-05" db="EMBL/GenBank/DDBJ databases">
        <authorList>
            <person name="Lanie J.A."/>
            <person name="Ng W.-L."/>
            <person name="Kazmierczak K.M."/>
            <person name="Andrzejewski T.M."/>
            <person name="Davidsen T.M."/>
            <person name="Wayne K.J."/>
            <person name="Tettelin H."/>
            <person name="Glass J.I."/>
            <person name="Rusch D."/>
            <person name="Podicherti R."/>
            <person name="Tsui H.-C.T."/>
            <person name="Winkler M.E."/>
        </authorList>
    </citation>
    <scope>NUCLEOTIDE SEQUENCE</scope>
</reference>
<dbReference type="PROSITE" id="PS52016">
    <property type="entry name" value="TONB_DEPENDENT_REC_3"/>
    <property type="match status" value="1"/>
</dbReference>
<dbReference type="InterPro" id="IPR037066">
    <property type="entry name" value="Plug_dom_sf"/>
</dbReference>
<dbReference type="InterPro" id="IPR008969">
    <property type="entry name" value="CarboxyPept-like_regulatory"/>
</dbReference>
<feature type="non-terminal residue" evidence="2">
    <location>
        <position position="1"/>
    </location>
</feature>
<proteinExistence type="predicted"/>
<protein>
    <recommendedName>
        <fullName evidence="1">TonB-dependent receptor plug domain-containing protein</fullName>
    </recommendedName>
</protein>
<organism evidence="2">
    <name type="scientific">marine metagenome</name>
    <dbReference type="NCBI Taxonomy" id="408172"/>
    <lineage>
        <taxon>unclassified sequences</taxon>
        <taxon>metagenomes</taxon>
        <taxon>ecological metagenomes</taxon>
    </lineage>
</organism>
<sequence length="256" mass="28319">VKILKSKQAVVGIRRVSVLRLQCRNFQYFWTAAVLILFSPSLAEAQRDRVGTASISGVVLDQETNDPVIGVEMSVDRTSALSITNEQGEFHFEEVLSGSLILRSRRLGYQERTDSLSVPEGTLIDVTVRLSTEPVELEELVVEVRSRLLEQRGFYERQRTGYGGVFIDREAIEDRNPNVLTDLFRTMSGLRVVYGGLFGPKVFVNQNITFSDGGLGCEPGLMLDGVRSTMRSYDFIDPVEVEGLEVYAGGGAPGGF</sequence>
<gene>
    <name evidence="2" type="ORF">METZ01_LOCUS16076</name>
</gene>
<dbReference type="SUPFAM" id="SSF49464">
    <property type="entry name" value="Carboxypeptidase regulatory domain-like"/>
    <property type="match status" value="1"/>
</dbReference>
<dbReference type="InterPro" id="IPR039426">
    <property type="entry name" value="TonB-dep_rcpt-like"/>
</dbReference>
<evidence type="ECO:0000259" key="1">
    <source>
        <dbReference type="Pfam" id="PF07715"/>
    </source>
</evidence>
<dbReference type="AlphaFoldDB" id="A0A381P8E3"/>
<dbReference type="Pfam" id="PF13715">
    <property type="entry name" value="CarbopepD_reg_2"/>
    <property type="match status" value="1"/>
</dbReference>
<dbReference type="Gene3D" id="2.170.130.10">
    <property type="entry name" value="TonB-dependent receptor, plug domain"/>
    <property type="match status" value="1"/>
</dbReference>
<accession>A0A381P8E3</accession>